<proteinExistence type="inferred from homology"/>
<dbReference type="Proteomes" id="UP000094172">
    <property type="component" value="Unassembled WGS sequence"/>
</dbReference>
<dbReference type="AlphaFoldDB" id="A0A1E3VNR8"/>
<keyword evidence="3" id="KW-0574">Periplasm</keyword>
<gene>
    <name evidence="6" type="ORF">AUC70_05610</name>
</gene>
<evidence type="ECO:0000256" key="5">
    <source>
        <dbReference type="SAM" id="SignalP"/>
    </source>
</evidence>
<protein>
    <submittedName>
        <fullName evidence="6">Iron ABC transporter substrate-binding protein</fullName>
    </submittedName>
</protein>
<keyword evidence="7" id="KW-1185">Reference proteome</keyword>
<dbReference type="Gene3D" id="3.40.190.10">
    <property type="entry name" value="Periplasmic binding protein-like II"/>
    <property type="match status" value="2"/>
</dbReference>
<evidence type="ECO:0000313" key="6">
    <source>
        <dbReference type="EMBL" id="ODR95185.1"/>
    </source>
</evidence>
<dbReference type="RefSeq" id="WP_069444479.1">
    <property type="nucleotide sequence ID" value="NZ_LPWE01000011.1"/>
</dbReference>
<dbReference type="STRING" id="1774970.AUC70_05610"/>
<dbReference type="GO" id="GO:0046872">
    <property type="term" value="F:metal ion binding"/>
    <property type="evidence" value="ECO:0007669"/>
    <property type="project" value="UniProtKB-KW"/>
</dbReference>
<evidence type="ECO:0000313" key="7">
    <source>
        <dbReference type="Proteomes" id="UP000094172"/>
    </source>
</evidence>
<dbReference type="CDD" id="cd13542">
    <property type="entry name" value="PBP2_FutA1_ilke"/>
    <property type="match status" value="1"/>
</dbReference>
<evidence type="ECO:0000256" key="3">
    <source>
        <dbReference type="ARBA" id="ARBA00022764"/>
    </source>
</evidence>
<dbReference type="InterPro" id="IPR006059">
    <property type="entry name" value="SBP"/>
</dbReference>
<evidence type="ECO:0000256" key="2">
    <source>
        <dbReference type="ARBA" id="ARBA00022729"/>
    </source>
</evidence>
<dbReference type="PANTHER" id="PTHR30006">
    <property type="entry name" value="THIAMINE-BINDING PERIPLASMIC PROTEIN-RELATED"/>
    <property type="match status" value="1"/>
</dbReference>
<name>A0A1E3VNR8_9HYPH</name>
<dbReference type="SUPFAM" id="SSF53850">
    <property type="entry name" value="Periplasmic binding protein-like II"/>
    <property type="match status" value="1"/>
</dbReference>
<dbReference type="Pfam" id="PF01547">
    <property type="entry name" value="SBP_bac_1"/>
    <property type="match status" value="1"/>
</dbReference>
<sequence length="349" mass="38125">MRWTFACAATAAALLATSVSHIPARAEAPGEVNIYSYRQPYLIEPLLEEFSAETGIKTNVIFASKGLIERIQAEGRNSPADLLLTTDIGNLSQAVTSGISQPVTSAAIDESIPASYRGTDDEWIGLTRRARVVYASKDRVEQDSITYEELADPKWRGRICIRSGQHPYNVALVASMIAHLGPDETETWLRGVKTNLARKPAGNDRLQVKGVYAGECDLAIGNTYYMGKMLTDEDHPEQKEWAESVKMLFPNTDGRGTHVTVSGVVLAKNAPNKDNALKLIEFLASDTGQNMYAEVNHEYPTKDGVPWSDLVQSWGTFKADAVSLNEIAALRKAASEMIDKVGFDDGPSS</sequence>
<feature type="binding site" evidence="4">
    <location>
        <position position="225"/>
    </location>
    <ligand>
        <name>Fe cation</name>
        <dbReference type="ChEBI" id="CHEBI:24875"/>
    </ligand>
</feature>
<reference evidence="6 7" key="1">
    <citation type="journal article" date="2016" name="Environ. Microbiol.">
        <title>New Methyloceanibacter diversity from North Sea sediments includes methanotroph containing solely the soluble methane monooxygenase.</title>
        <authorList>
            <person name="Vekeman B."/>
            <person name="Kerckhof F.M."/>
            <person name="Cremers G."/>
            <person name="de Vos P."/>
            <person name="Vandamme P."/>
            <person name="Boon N."/>
            <person name="Op den Camp H.J."/>
            <person name="Heylen K."/>
        </authorList>
    </citation>
    <scope>NUCLEOTIDE SEQUENCE [LARGE SCALE GENOMIC DNA]</scope>
    <source>
        <strain evidence="6 7">R-67176</strain>
    </source>
</reference>
<organism evidence="6 7">
    <name type="scientific">Methyloceanibacter stevinii</name>
    <dbReference type="NCBI Taxonomy" id="1774970"/>
    <lineage>
        <taxon>Bacteria</taxon>
        <taxon>Pseudomonadati</taxon>
        <taxon>Pseudomonadota</taxon>
        <taxon>Alphaproteobacteria</taxon>
        <taxon>Hyphomicrobiales</taxon>
        <taxon>Hyphomicrobiaceae</taxon>
        <taxon>Methyloceanibacter</taxon>
    </lineage>
</organism>
<dbReference type="EMBL" id="LPWE01000011">
    <property type="protein sequence ID" value="ODR95185.1"/>
    <property type="molecule type" value="Genomic_DNA"/>
</dbReference>
<accession>A0A1E3VNR8</accession>
<feature type="binding site" evidence="4">
    <location>
        <position position="224"/>
    </location>
    <ligand>
        <name>Fe cation</name>
        <dbReference type="ChEBI" id="CHEBI:24875"/>
    </ligand>
</feature>
<comment type="caution">
    <text evidence="6">The sequence shown here is derived from an EMBL/GenBank/DDBJ whole genome shotgun (WGS) entry which is preliminary data.</text>
</comment>
<feature type="chain" id="PRO_5009138465" evidence="5">
    <location>
        <begin position="27"/>
        <end position="349"/>
    </location>
</feature>
<keyword evidence="4" id="KW-0408">Iron</keyword>
<evidence type="ECO:0000256" key="4">
    <source>
        <dbReference type="PIRSR" id="PIRSR002825-1"/>
    </source>
</evidence>
<dbReference type="PANTHER" id="PTHR30006:SF15">
    <property type="entry name" value="IRON-UTILIZATION PERIPLASMIC PROTEIN"/>
    <property type="match status" value="1"/>
</dbReference>
<comment type="similarity">
    <text evidence="1">Belongs to the bacterial solute-binding protein 1 family.</text>
</comment>
<dbReference type="GO" id="GO:0030288">
    <property type="term" value="C:outer membrane-bounded periplasmic space"/>
    <property type="evidence" value="ECO:0007669"/>
    <property type="project" value="TreeGrafter"/>
</dbReference>
<keyword evidence="4" id="KW-0479">Metal-binding</keyword>
<dbReference type="InterPro" id="IPR026045">
    <property type="entry name" value="Ferric-bd"/>
</dbReference>
<dbReference type="PIRSF" id="PIRSF002825">
    <property type="entry name" value="CfbpA"/>
    <property type="match status" value="1"/>
</dbReference>
<feature type="signal peptide" evidence="5">
    <location>
        <begin position="1"/>
        <end position="26"/>
    </location>
</feature>
<evidence type="ECO:0000256" key="1">
    <source>
        <dbReference type="ARBA" id="ARBA00008520"/>
    </source>
</evidence>
<keyword evidence="2 5" id="KW-0732">Signal</keyword>